<comment type="caution">
    <text evidence="2">The sequence shown here is derived from an EMBL/GenBank/DDBJ whole genome shotgun (WGS) entry which is preliminary data.</text>
</comment>
<protein>
    <submittedName>
        <fullName evidence="2">Uncharacterized protein</fullName>
    </submittedName>
</protein>
<dbReference type="AlphaFoldDB" id="A0A1R3IJV8"/>
<evidence type="ECO:0000313" key="3">
    <source>
        <dbReference type="Proteomes" id="UP000188268"/>
    </source>
</evidence>
<sequence length="103" mass="11423">MHICKSQSQLPLQQSSSEKHISSDGLQHLLELQIASWQHCSSEVQEDAGGEQHLNVPVPGTNPQDPLQQFAAELQKAPTGEQHVPEVQTPRQQSPFDLQEEPP</sequence>
<reference evidence="2 3" key="1">
    <citation type="submission" date="2013-09" db="EMBL/GenBank/DDBJ databases">
        <title>Corchorus capsularis genome sequencing.</title>
        <authorList>
            <person name="Alam M."/>
            <person name="Haque M.S."/>
            <person name="Islam M.S."/>
            <person name="Emdad E.M."/>
            <person name="Islam M.M."/>
            <person name="Ahmed B."/>
            <person name="Halim A."/>
            <person name="Hossen Q.M.M."/>
            <person name="Hossain M.Z."/>
            <person name="Ahmed R."/>
            <person name="Khan M.M."/>
            <person name="Islam R."/>
            <person name="Rashid M.M."/>
            <person name="Khan S.A."/>
            <person name="Rahman M.S."/>
            <person name="Alam M."/>
        </authorList>
    </citation>
    <scope>NUCLEOTIDE SEQUENCE [LARGE SCALE GENOMIC DNA]</scope>
    <source>
        <strain evidence="3">cv. CVL-1</strain>
        <tissue evidence="2">Whole seedling</tissue>
    </source>
</reference>
<accession>A0A1R3IJV8</accession>
<dbReference type="Gramene" id="OMO82865">
    <property type="protein sequence ID" value="OMO82865"/>
    <property type="gene ID" value="CCACVL1_11713"/>
</dbReference>
<feature type="region of interest" description="Disordered" evidence="1">
    <location>
        <begin position="1"/>
        <end position="22"/>
    </location>
</feature>
<evidence type="ECO:0000256" key="1">
    <source>
        <dbReference type="SAM" id="MobiDB-lite"/>
    </source>
</evidence>
<feature type="compositionally biased region" description="Low complexity" evidence="1">
    <location>
        <begin position="1"/>
        <end position="16"/>
    </location>
</feature>
<organism evidence="2 3">
    <name type="scientific">Corchorus capsularis</name>
    <name type="common">Jute</name>
    <dbReference type="NCBI Taxonomy" id="210143"/>
    <lineage>
        <taxon>Eukaryota</taxon>
        <taxon>Viridiplantae</taxon>
        <taxon>Streptophyta</taxon>
        <taxon>Embryophyta</taxon>
        <taxon>Tracheophyta</taxon>
        <taxon>Spermatophyta</taxon>
        <taxon>Magnoliopsida</taxon>
        <taxon>eudicotyledons</taxon>
        <taxon>Gunneridae</taxon>
        <taxon>Pentapetalae</taxon>
        <taxon>rosids</taxon>
        <taxon>malvids</taxon>
        <taxon>Malvales</taxon>
        <taxon>Malvaceae</taxon>
        <taxon>Grewioideae</taxon>
        <taxon>Apeibeae</taxon>
        <taxon>Corchorus</taxon>
    </lineage>
</organism>
<evidence type="ECO:0000313" key="2">
    <source>
        <dbReference type="EMBL" id="OMO82865.1"/>
    </source>
</evidence>
<feature type="region of interest" description="Disordered" evidence="1">
    <location>
        <begin position="43"/>
        <end position="103"/>
    </location>
</feature>
<proteinExistence type="predicted"/>
<dbReference type="Proteomes" id="UP000188268">
    <property type="component" value="Unassembled WGS sequence"/>
</dbReference>
<keyword evidence="3" id="KW-1185">Reference proteome</keyword>
<dbReference type="EMBL" id="AWWV01009945">
    <property type="protein sequence ID" value="OMO82865.1"/>
    <property type="molecule type" value="Genomic_DNA"/>
</dbReference>
<gene>
    <name evidence="2" type="ORF">CCACVL1_11713</name>
</gene>
<name>A0A1R3IJV8_COCAP</name>